<evidence type="ECO:0000256" key="1">
    <source>
        <dbReference type="SAM" id="MobiDB-lite"/>
    </source>
</evidence>
<sequence length="59" mass="6868">QAILDQRVALYEAARQSQPLRWKGATRNWTRIHTVHLNPDRDDDQDAITTARNQERKAA</sequence>
<proteinExistence type="predicted"/>
<reference evidence="3" key="1">
    <citation type="journal article" date="2019" name="Int. J. Syst. Evol. Microbiol.">
        <title>The Global Catalogue of Microorganisms (GCM) 10K type strain sequencing project: providing services to taxonomists for standard genome sequencing and annotation.</title>
        <authorList>
            <consortium name="The Broad Institute Genomics Platform"/>
            <consortium name="The Broad Institute Genome Sequencing Center for Infectious Disease"/>
            <person name="Wu L."/>
            <person name="Ma J."/>
        </authorList>
    </citation>
    <scope>NUCLEOTIDE SEQUENCE [LARGE SCALE GENOMIC DNA]</scope>
    <source>
        <strain evidence="3">CGMCC 1.13587</strain>
    </source>
</reference>
<dbReference type="RefSeq" id="WP_377330401.1">
    <property type="nucleotide sequence ID" value="NZ_JBHSNG010000058.1"/>
</dbReference>
<organism evidence="2 3">
    <name type="scientific">Rhodanobacter terrae</name>
    <dbReference type="NCBI Taxonomy" id="418647"/>
    <lineage>
        <taxon>Bacteria</taxon>
        <taxon>Pseudomonadati</taxon>
        <taxon>Pseudomonadota</taxon>
        <taxon>Gammaproteobacteria</taxon>
        <taxon>Lysobacterales</taxon>
        <taxon>Rhodanobacteraceae</taxon>
        <taxon>Rhodanobacter</taxon>
    </lineage>
</organism>
<accession>A0ABW0T242</accession>
<evidence type="ECO:0008006" key="4">
    <source>
        <dbReference type="Google" id="ProtNLM"/>
    </source>
</evidence>
<evidence type="ECO:0000313" key="2">
    <source>
        <dbReference type="EMBL" id="MFC5583414.1"/>
    </source>
</evidence>
<evidence type="ECO:0000313" key="3">
    <source>
        <dbReference type="Proteomes" id="UP001596111"/>
    </source>
</evidence>
<keyword evidence="3" id="KW-1185">Reference proteome</keyword>
<comment type="caution">
    <text evidence="2">The sequence shown here is derived from an EMBL/GenBank/DDBJ whole genome shotgun (WGS) entry which is preliminary data.</text>
</comment>
<dbReference type="Proteomes" id="UP001596111">
    <property type="component" value="Unassembled WGS sequence"/>
</dbReference>
<dbReference type="EMBL" id="JBHSNG010000058">
    <property type="protein sequence ID" value="MFC5583414.1"/>
    <property type="molecule type" value="Genomic_DNA"/>
</dbReference>
<name>A0ABW0T242_9GAMM</name>
<gene>
    <name evidence="2" type="ORF">ACFPPB_20075</name>
</gene>
<feature type="non-terminal residue" evidence="2">
    <location>
        <position position="1"/>
    </location>
</feature>
<feature type="region of interest" description="Disordered" evidence="1">
    <location>
        <begin position="37"/>
        <end position="59"/>
    </location>
</feature>
<protein>
    <recommendedName>
        <fullName evidence="4">Transposase</fullName>
    </recommendedName>
</protein>